<accession>A0A7C5YUY2</accession>
<dbReference type="AlphaFoldDB" id="A0A7C5YUY2"/>
<dbReference type="EMBL" id="DRVY01000052">
    <property type="protein sequence ID" value="HHR92238.1"/>
    <property type="molecule type" value="Genomic_DNA"/>
</dbReference>
<reference evidence="1" key="1">
    <citation type="journal article" date="2020" name="mSystems">
        <title>Genome- and Community-Level Interaction Insights into Carbon Utilization and Element Cycling Functions of Hydrothermarchaeota in Hydrothermal Sediment.</title>
        <authorList>
            <person name="Zhou Z."/>
            <person name="Liu Y."/>
            <person name="Xu W."/>
            <person name="Pan J."/>
            <person name="Luo Z.H."/>
            <person name="Li M."/>
        </authorList>
    </citation>
    <scope>NUCLEOTIDE SEQUENCE [LARGE SCALE GENOMIC DNA]</scope>
    <source>
        <strain evidence="1">SpSt-1042</strain>
    </source>
</reference>
<protein>
    <submittedName>
        <fullName evidence="1">Uncharacterized protein</fullName>
    </submittedName>
</protein>
<comment type="caution">
    <text evidence="1">The sequence shown here is derived from an EMBL/GenBank/DDBJ whole genome shotgun (WGS) entry which is preliminary data.</text>
</comment>
<gene>
    <name evidence="1" type="ORF">ENL96_01870</name>
</gene>
<evidence type="ECO:0000313" key="1">
    <source>
        <dbReference type="EMBL" id="HHR92238.1"/>
    </source>
</evidence>
<sequence length="60" mass="6468">MSKEILIQVKVSGKGIASVITKNGFDDTASSSLEVIGILQNLLTIEQEKLKTVLKAQQPI</sequence>
<name>A0A7C5YUY2_UNCC3</name>
<proteinExistence type="predicted"/>
<organism evidence="1">
    <name type="scientific">candidate division CPR3 bacterium</name>
    <dbReference type="NCBI Taxonomy" id="2268181"/>
    <lineage>
        <taxon>Bacteria</taxon>
        <taxon>Bacteria division CPR3</taxon>
    </lineage>
</organism>